<proteinExistence type="predicted"/>
<feature type="compositionally biased region" description="Basic and acidic residues" evidence="1">
    <location>
        <begin position="165"/>
        <end position="182"/>
    </location>
</feature>
<name>A0A1A8WQA1_PLAOA</name>
<reference evidence="5 6" key="2">
    <citation type="submission" date="2016-05" db="EMBL/GenBank/DDBJ databases">
        <authorList>
            <person name="Naeem Raeece"/>
        </authorList>
    </citation>
    <scope>NUCLEOTIDE SEQUENCE [LARGE SCALE GENOMIC DNA]</scope>
</reference>
<feature type="compositionally biased region" description="Polar residues" evidence="1">
    <location>
        <begin position="183"/>
        <end position="192"/>
    </location>
</feature>
<evidence type="ECO:0000313" key="6">
    <source>
        <dbReference type="Proteomes" id="UP000078560"/>
    </source>
</evidence>
<dbReference type="EMBL" id="FLQV01003746">
    <property type="protein sequence ID" value="SBT02785.1"/>
    <property type="molecule type" value="Genomic_DNA"/>
</dbReference>
<feature type="compositionally biased region" description="Basic and acidic residues" evidence="1">
    <location>
        <begin position="115"/>
        <end position="156"/>
    </location>
</feature>
<feature type="region of interest" description="Disordered" evidence="1">
    <location>
        <begin position="284"/>
        <end position="312"/>
    </location>
</feature>
<dbReference type="Proteomes" id="UP000078560">
    <property type="component" value="Unassembled WGS sequence"/>
</dbReference>
<dbReference type="AlphaFoldDB" id="A0A1A8WQA1"/>
<protein>
    <submittedName>
        <fullName evidence="3">PIR Superfamily Protein</fullName>
    </submittedName>
</protein>
<sequence length="420" mass="47889">MGVDVAFTVQSQRKNCLDEFSEIDPEDDNKIEVVNRTDEKDNTFLQKCNVLKQYLELYNVKYNHCFKGEAAVYFLTNRDLIHAALKKCTKYEEHLAELELEKKRQIITETRSSIRHKEEDDHAKETMLSGEEREAASECGEDTCKTMHSGEKEQPDIRGNSGEESELRSDKSIIEPSHEENHPSISLSTNPGQPGDESHFSNVNPEDITHTKAPGGETVNNIATTIAEFTGESLIPNPGKKLHNEHPSLNAYEISTCLIRLVEHKHFLDKLYLETPHQLISTFTEDASPVKKPSPEETKTAGESSLPQLSQEFSSQEVSTHTGLSQIGTVLTPEEEPGTIPIKMFIIIILVILAIILLSVLIFKYACLRRYISKKKKKKRQRIQDELDRLMYSPSIFDEKNMFLPYTQLENSYYDNEYGY</sequence>
<keyword evidence="2" id="KW-1133">Transmembrane helix</keyword>
<reference evidence="3" key="1">
    <citation type="submission" date="2016-05" db="EMBL/GenBank/DDBJ databases">
        <authorList>
            <person name="Lavstsen T."/>
            <person name="Jespersen J.S."/>
        </authorList>
    </citation>
    <scope>NUCLEOTIDE SEQUENCE [LARGE SCALE GENOMIC DNA]</scope>
</reference>
<dbReference type="EMBL" id="FLQU01001685">
    <property type="protein sequence ID" value="SBS94030.1"/>
    <property type="molecule type" value="Genomic_DNA"/>
</dbReference>
<evidence type="ECO:0000313" key="5">
    <source>
        <dbReference type="Proteomes" id="UP000078546"/>
    </source>
</evidence>
<accession>A0A1A8WQA1</accession>
<organism evidence="3 6">
    <name type="scientific">Plasmodium ovale curtisi</name>
    <dbReference type="NCBI Taxonomy" id="864141"/>
    <lineage>
        <taxon>Eukaryota</taxon>
        <taxon>Sar</taxon>
        <taxon>Alveolata</taxon>
        <taxon>Apicomplexa</taxon>
        <taxon>Aconoidasida</taxon>
        <taxon>Haemosporida</taxon>
        <taxon>Plasmodiidae</taxon>
        <taxon>Plasmodium</taxon>
        <taxon>Plasmodium (Plasmodium)</taxon>
    </lineage>
</organism>
<feature type="compositionally biased region" description="Polar residues" evidence="1">
    <location>
        <begin position="301"/>
        <end position="312"/>
    </location>
</feature>
<keyword evidence="2" id="KW-0812">Transmembrane</keyword>
<evidence type="ECO:0000313" key="4">
    <source>
        <dbReference type="EMBL" id="SBT02785.1"/>
    </source>
</evidence>
<dbReference type="Proteomes" id="UP000078546">
    <property type="component" value="Unassembled WGS sequence"/>
</dbReference>
<evidence type="ECO:0000256" key="2">
    <source>
        <dbReference type="SAM" id="Phobius"/>
    </source>
</evidence>
<feature type="transmembrane region" description="Helical" evidence="2">
    <location>
        <begin position="344"/>
        <end position="368"/>
    </location>
</feature>
<evidence type="ECO:0000256" key="1">
    <source>
        <dbReference type="SAM" id="MobiDB-lite"/>
    </source>
</evidence>
<evidence type="ECO:0000313" key="3">
    <source>
        <dbReference type="EMBL" id="SBS94030.1"/>
    </source>
</evidence>
<feature type="region of interest" description="Disordered" evidence="1">
    <location>
        <begin position="113"/>
        <end position="217"/>
    </location>
</feature>
<gene>
    <name evidence="4" type="ORF">POVCU1_080730</name>
    <name evidence="3" type="ORF">POVCU2_0085550</name>
</gene>
<keyword evidence="2" id="KW-0472">Membrane</keyword>